<dbReference type="OrthoDB" id="9813458at2"/>
<keyword evidence="7" id="KW-0204">Cytolysis</keyword>
<keyword evidence="4" id="KW-0812">Transmembrane</keyword>
<dbReference type="GO" id="GO:0031640">
    <property type="term" value="P:killing of cells of another organism"/>
    <property type="evidence" value="ECO:0007669"/>
    <property type="project" value="UniProtKB-KW"/>
</dbReference>
<dbReference type="InterPro" id="IPR051906">
    <property type="entry name" value="TolC-like"/>
</dbReference>
<comment type="caution">
    <text evidence="9">The sequence shown here is derived from an EMBL/GenBank/DDBJ whole genome shotgun (WGS) entry which is preliminary data.</text>
</comment>
<dbReference type="RefSeq" id="WP_037338098.1">
    <property type="nucleotide sequence ID" value="NZ_APNK01000016.1"/>
</dbReference>
<dbReference type="Pfam" id="PF02321">
    <property type="entry name" value="OEP"/>
    <property type="match status" value="2"/>
</dbReference>
<keyword evidence="5 7" id="KW-0472">Membrane</keyword>
<comment type="function">
    <text evidence="7">CyaE is necessary for transport of calmodulin-sensitive adenylate cyclase-hemolysin (cyclolysin).</text>
</comment>
<dbReference type="InterPro" id="IPR003423">
    <property type="entry name" value="OMP_efflux"/>
</dbReference>
<keyword evidence="6 7" id="KW-0998">Cell outer membrane</keyword>
<evidence type="ECO:0000256" key="5">
    <source>
        <dbReference type="ARBA" id="ARBA00023136"/>
    </source>
</evidence>
<dbReference type="PIRSF" id="PIRSF001892">
    <property type="entry name" value="CyaE"/>
    <property type="match status" value="1"/>
</dbReference>
<comment type="subcellular location">
    <subcellularLocation>
        <location evidence="7">Cell outer membrane</location>
        <topology evidence="7">Peripheral membrane protein</topology>
    </subcellularLocation>
</comment>
<sequence length="473" mass="50473">MNRHLIRFGVFAGLVAAPAAATLAADATPTGSASDIATTPTRSLSLAEAVNDALSTNVNTLLARAKQDEAAGQRVSARSAFLPHITGQISESRQKTNLAAQGFSFGSDVGPQSGAAAGPGLSFPSTVTYNNFDARAKLRQTLFDYSAWQDYQGAKLGEKVAADQLAVARQQVATQAELDYVQALSARRAVAAAKANVKQAKTLLKLARDQEHVGVATGVDVTRARARLARDEADLAQRQTESTRADIQLARTTGLPLDANLKLTDPLVFRPMPLGPVNSAIDTALSDRPEIQVARTRIARGERHLASARGQRLPTLSVEADYGASGNTPNQNDRPTYAIGASLSVPIFAGGQISGKIDSAASQLDQQRIRFRDTQRQIEQDVRTARQTLLTLAQRVRAARANLTLAKQELSLSQDRFAHGVGDNVEVVDAQSNLADARNSRINALAEYTRARINLAAALGRAQQFSLTQPVTP</sequence>
<keyword evidence="8" id="KW-0732">Signal</keyword>
<dbReference type="eggNOG" id="COG1538">
    <property type="taxonomic scope" value="Bacteria"/>
</dbReference>
<dbReference type="GO" id="GO:0015562">
    <property type="term" value="F:efflux transmembrane transporter activity"/>
    <property type="evidence" value="ECO:0007669"/>
    <property type="project" value="InterPro"/>
</dbReference>
<keyword evidence="3" id="KW-1134">Transmembrane beta strand</keyword>
<dbReference type="PANTHER" id="PTHR30026">
    <property type="entry name" value="OUTER MEMBRANE PROTEIN TOLC"/>
    <property type="match status" value="1"/>
</dbReference>
<dbReference type="SUPFAM" id="SSF56954">
    <property type="entry name" value="Outer membrane efflux proteins (OEP)"/>
    <property type="match status" value="1"/>
</dbReference>
<comment type="similarity">
    <text evidence="1 7">Belongs to the outer membrane factor (OMF) (TC 1.B.17) family.</text>
</comment>
<dbReference type="PANTHER" id="PTHR30026:SF20">
    <property type="entry name" value="OUTER MEMBRANE PROTEIN TOLC"/>
    <property type="match status" value="1"/>
</dbReference>
<dbReference type="GO" id="GO:1990281">
    <property type="term" value="C:efflux pump complex"/>
    <property type="evidence" value="ECO:0007669"/>
    <property type="project" value="TreeGrafter"/>
</dbReference>
<reference evidence="9 10" key="1">
    <citation type="submission" date="2013-03" db="EMBL/GenBank/DDBJ databases">
        <title>Salinisphaera hydrothermalis C41B8 Genome Sequencing.</title>
        <authorList>
            <person name="Li C."/>
            <person name="Lai Q."/>
            <person name="Shao Z."/>
        </authorList>
    </citation>
    <scope>NUCLEOTIDE SEQUENCE [LARGE SCALE GENOMIC DNA]</scope>
    <source>
        <strain evidence="9 10">C41B8</strain>
    </source>
</reference>
<dbReference type="Proteomes" id="UP000028302">
    <property type="component" value="Unassembled WGS sequence"/>
</dbReference>
<accession>A0A084IKF6</accession>
<dbReference type="PATRIC" id="fig|1304275.5.peg.2323"/>
<organism evidence="9 10">
    <name type="scientific">Salinisphaera hydrothermalis (strain C41B8)</name>
    <dbReference type="NCBI Taxonomy" id="1304275"/>
    <lineage>
        <taxon>Bacteria</taxon>
        <taxon>Pseudomonadati</taxon>
        <taxon>Pseudomonadota</taxon>
        <taxon>Gammaproteobacteria</taxon>
        <taxon>Salinisphaerales</taxon>
        <taxon>Salinisphaeraceae</taxon>
        <taxon>Salinisphaera</taxon>
    </lineage>
</organism>
<evidence type="ECO:0000256" key="6">
    <source>
        <dbReference type="ARBA" id="ARBA00023237"/>
    </source>
</evidence>
<evidence type="ECO:0000256" key="4">
    <source>
        <dbReference type="ARBA" id="ARBA00022692"/>
    </source>
</evidence>
<proteinExistence type="inferred from homology"/>
<dbReference type="InterPro" id="IPR028351">
    <property type="entry name" value="CyaE"/>
</dbReference>
<protein>
    <recommendedName>
        <fullName evidence="7">Protein CyaE</fullName>
    </recommendedName>
</protein>
<evidence type="ECO:0000313" key="10">
    <source>
        <dbReference type="Proteomes" id="UP000028302"/>
    </source>
</evidence>
<evidence type="ECO:0000256" key="7">
    <source>
        <dbReference type="PIRNR" id="PIRNR001892"/>
    </source>
</evidence>
<dbReference type="GO" id="GO:0009279">
    <property type="term" value="C:cell outer membrane"/>
    <property type="evidence" value="ECO:0007669"/>
    <property type="project" value="UniProtKB-SubCell"/>
</dbReference>
<evidence type="ECO:0000256" key="8">
    <source>
        <dbReference type="SAM" id="SignalP"/>
    </source>
</evidence>
<dbReference type="AlphaFoldDB" id="A0A084IKF6"/>
<dbReference type="GO" id="GO:0015288">
    <property type="term" value="F:porin activity"/>
    <property type="evidence" value="ECO:0007669"/>
    <property type="project" value="TreeGrafter"/>
</dbReference>
<keyword evidence="7" id="KW-0354">Hemolysis</keyword>
<dbReference type="Gene3D" id="1.20.1600.10">
    <property type="entry name" value="Outer membrane efflux proteins (OEP)"/>
    <property type="match status" value="1"/>
</dbReference>
<evidence type="ECO:0000313" key="9">
    <source>
        <dbReference type="EMBL" id="KEZ77190.1"/>
    </source>
</evidence>
<dbReference type="EMBL" id="APNK01000016">
    <property type="protein sequence ID" value="KEZ77190.1"/>
    <property type="molecule type" value="Genomic_DNA"/>
</dbReference>
<dbReference type="STRING" id="1304275.C41B8_11393"/>
<evidence type="ECO:0000256" key="3">
    <source>
        <dbReference type="ARBA" id="ARBA00022452"/>
    </source>
</evidence>
<keyword evidence="10" id="KW-1185">Reference proteome</keyword>
<feature type="signal peptide" evidence="8">
    <location>
        <begin position="1"/>
        <end position="27"/>
    </location>
</feature>
<evidence type="ECO:0000256" key="2">
    <source>
        <dbReference type="ARBA" id="ARBA00022448"/>
    </source>
</evidence>
<gene>
    <name evidence="9" type="ORF">C41B8_11393</name>
</gene>
<feature type="chain" id="PRO_5001776694" description="Protein CyaE" evidence="8">
    <location>
        <begin position="28"/>
        <end position="473"/>
    </location>
</feature>
<keyword evidence="2 7" id="KW-0813">Transport</keyword>
<name>A0A084IKF6_SALHC</name>
<evidence type="ECO:0000256" key="1">
    <source>
        <dbReference type="ARBA" id="ARBA00007613"/>
    </source>
</evidence>